<gene>
    <name evidence="2" type="ordered locus">FP0388</name>
</gene>
<evidence type="ECO:0000313" key="2">
    <source>
        <dbReference type="EMBL" id="CAL42501.1"/>
    </source>
</evidence>
<dbReference type="AlphaFoldDB" id="A6GWM8"/>
<dbReference type="RefSeq" id="WP_011962559.1">
    <property type="nucleotide sequence ID" value="NC_009613.3"/>
</dbReference>
<feature type="domain" description="DUF1737" evidence="1">
    <location>
        <begin position="1"/>
        <end position="35"/>
    </location>
</feature>
<dbReference type="Pfam" id="PF08410">
    <property type="entry name" value="DUF1737"/>
    <property type="match status" value="1"/>
</dbReference>
<dbReference type="HOGENOM" id="CLU_3168365_0_0_10"/>
<sequence length="47" mass="5526">MKKVKIVREVNPQDFENKVNELLAEGWEINGNLSIDNENHLYIVMIK</sequence>
<dbReference type="InterPro" id="IPR013619">
    <property type="entry name" value="DUF1737"/>
</dbReference>
<name>A6GWM8_FLAPJ</name>
<dbReference type="PATRIC" id="fig|402612.5.peg.401"/>
<dbReference type="KEGG" id="fps:FP0388"/>
<evidence type="ECO:0000259" key="1">
    <source>
        <dbReference type="Pfam" id="PF08410"/>
    </source>
</evidence>
<proteinExistence type="predicted"/>
<keyword evidence="3" id="KW-1185">Reference proteome</keyword>
<dbReference type="EnsemblBacteria" id="CAL42501">
    <property type="protein sequence ID" value="CAL42501"/>
    <property type="gene ID" value="FP0388"/>
</dbReference>
<dbReference type="EMBL" id="AM398681">
    <property type="protein sequence ID" value="CAL42501.1"/>
    <property type="molecule type" value="Genomic_DNA"/>
</dbReference>
<dbReference type="OrthoDB" id="9809803at2"/>
<dbReference type="Proteomes" id="UP000006394">
    <property type="component" value="Chromosome"/>
</dbReference>
<protein>
    <recommendedName>
        <fullName evidence="1">DUF1737 domain-containing protein</fullName>
    </recommendedName>
</protein>
<reference evidence="2 3" key="1">
    <citation type="journal article" date="2007" name="Nat. Biotechnol.">
        <title>Complete genome sequence of the fish pathogen Flavobacterium psychrophilum.</title>
        <authorList>
            <person name="Duchaud E."/>
            <person name="Boussaha M."/>
            <person name="Loux V."/>
            <person name="Bernardet J.F."/>
            <person name="Michel C."/>
            <person name="Kerouault B."/>
            <person name="Mondot S."/>
            <person name="Nicolas P."/>
            <person name="Bossy R."/>
            <person name="Caron C."/>
            <person name="Bessieres P."/>
            <person name="Gibrat J.F."/>
            <person name="Claverol S."/>
            <person name="Dumetz F."/>
            <person name="Le Henaff M."/>
            <person name="Benmansour A."/>
        </authorList>
    </citation>
    <scope>NUCLEOTIDE SEQUENCE [LARGE SCALE GENOMIC DNA]</scope>
    <source>
        <strain evidence="3">ATCC 49511 / DSM 21280 / CIP 103535 / JIP02/86</strain>
    </source>
</reference>
<dbReference type="STRING" id="402612.FP0388"/>
<dbReference type="GeneID" id="66551524"/>
<accession>A6GWM8</accession>
<evidence type="ECO:0000313" key="3">
    <source>
        <dbReference type="Proteomes" id="UP000006394"/>
    </source>
</evidence>
<organism evidence="2 3">
    <name type="scientific">Flavobacterium psychrophilum (strain ATCC 49511 / DSM 21280 / CIP 103535 / JIP02/86)</name>
    <dbReference type="NCBI Taxonomy" id="402612"/>
    <lineage>
        <taxon>Bacteria</taxon>
        <taxon>Pseudomonadati</taxon>
        <taxon>Bacteroidota</taxon>
        <taxon>Flavobacteriia</taxon>
        <taxon>Flavobacteriales</taxon>
        <taxon>Flavobacteriaceae</taxon>
        <taxon>Flavobacterium</taxon>
    </lineage>
</organism>